<sequence length="310" mass="33208">MRFCMTAGEEGGGSGGTRPIPSFPLQNRGRRRRIRLCAAASEGGGGGSGGGDAQRQRRHPVEGRGRTGGAAAYVGDRQPDLSLPPLFVICDLFIPPGKIGVVAVKEAQRSAAKEINDEKIIRKPSTPFALIEFGSNFSSRFCSLLYLFPLRRLVYIGIRSVGRPPASPCRPSPTKLIMINCAAMIRSNLISEAEIASEGAGRLAAATTSSKGRAFDGDGDGFISTTKLARSMADINTDLFDLSLSACAMASPFPLTWRSRWPPFSLSSAAGRRMPSGEEARKDKKRKRKGKVLFSVGFSDELRSTPSVPN</sequence>
<evidence type="ECO:0000313" key="2">
    <source>
        <dbReference type="EMBL" id="AAW56854.1"/>
    </source>
</evidence>
<feature type="compositionally biased region" description="Gly residues" evidence="1">
    <location>
        <begin position="42"/>
        <end position="52"/>
    </location>
</feature>
<dbReference type="Proteomes" id="UP000000763">
    <property type="component" value="Chromosome 5"/>
</dbReference>
<reference evidence="3" key="1">
    <citation type="journal article" date="2005" name="Nature">
        <title>The map-based sequence of the rice genome.</title>
        <authorList>
            <consortium name="International rice genome sequencing project (IRGSP)"/>
            <person name="Matsumoto T."/>
            <person name="Wu J."/>
            <person name="Kanamori H."/>
            <person name="Katayose Y."/>
            <person name="Fujisawa M."/>
            <person name="Namiki N."/>
            <person name="Mizuno H."/>
            <person name="Yamamoto K."/>
            <person name="Antonio B.A."/>
            <person name="Baba T."/>
            <person name="Sakata K."/>
            <person name="Nagamura Y."/>
            <person name="Aoki H."/>
            <person name="Arikawa K."/>
            <person name="Arita K."/>
            <person name="Bito T."/>
            <person name="Chiden Y."/>
            <person name="Fujitsuka N."/>
            <person name="Fukunaka R."/>
            <person name="Hamada M."/>
            <person name="Harada C."/>
            <person name="Hayashi A."/>
            <person name="Hijishita S."/>
            <person name="Honda M."/>
            <person name="Hosokawa S."/>
            <person name="Ichikawa Y."/>
            <person name="Idonuma A."/>
            <person name="Iijima M."/>
            <person name="Ikeda M."/>
            <person name="Ikeno M."/>
            <person name="Ito K."/>
            <person name="Ito S."/>
            <person name="Ito T."/>
            <person name="Ito Y."/>
            <person name="Ito Y."/>
            <person name="Iwabuchi A."/>
            <person name="Kamiya K."/>
            <person name="Karasawa W."/>
            <person name="Kurita K."/>
            <person name="Katagiri S."/>
            <person name="Kikuta A."/>
            <person name="Kobayashi H."/>
            <person name="Kobayashi N."/>
            <person name="Machita K."/>
            <person name="Maehara T."/>
            <person name="Masukawa M."/>
            <person name="Mizubayashi T."/>
            <person name="Mukai Y."/>
            <person name="Nagasaki H."/>
            <person name="Nagata Y."/>
            <person name="Naito S."/>
            <person name="Nakashima M."/>
            <person name="Nakama Y."/>
            <person name="Nakamichi Y."/>
            <person name="Nakamura M."/>
            <person name="Meguro A."/>
            <person name="Negishi M."/>
            <person name="Ohta I."/>
            <person name="Ohta T."/>
            <person name="Okamoto M."/>
            <person name="Ono N."/>
            <person name="Saji S."/>
            <person name="Sakaguchi M."/>
            <person name="Sakai K."/>
            <person name="Shibata M."/>
            <person name="Shimokawa T."/>
            <person name="Song J."/>
            <person name="Takazaki Y."/>
            <person name="Terasawa K."/>
            <person name="Tsugane M."/>
            <person name="Tsuji K."/>
            <person name="Ueda S."/>
            <person name="Waki K."/>
            <person name="Yamagata H."/>
            <person name="Yamamoto M."/>
            <person name="Yamamoto S."/>
            <person name="Yamane H."/>
            <person name="Yoshiki S."/>
            <person name="Yoshihara R."/>
            <person name="Yukawa K."/>
            <person name="Zhong H."/>
            <person name="Yano M."/>
            <person name="Yuan Q."/>
            <person name="Ouyang S."/>
            <person name="Liu J."/>
            <person name="Jones K.M."/>
            <person name="Gansberger K."/>
            <person name="Moffat K."/>
            <person name="Hill J."/>
            <person name="Bera J."/>
            <person name="Fadrosh D."/>
            <person name="Jin S."/>
            <person name="Johri S."/>
            <person name="Kim M."/>
            <person name="Overton L."/>
            <person name="Reardon M."/>
            <person name="Tsitrin T."/>
            <person name="Vuong H."/>
            <person name="Weaver B."/>
            <person name="Ciecko A."/>
            <person name="Tallon L."/>
            <person name="Jackson J."/>
            <person name="Pai G."/>
            <person name="Aken S.V."/>
            <person name="Utterback T."/>
            <person name="Reidmuller S."/>
            <person name="Feldblyum T."/>
            <person name="Hsiao J."/>
            <person name="Zismann V."/>
            <person name="Iobst S."/>
            <person name="de Vazeille A.R."/>
            <person name="Buell C.R."/>
            <person name="Ying K."/>
            <person name="Li Y."/>
            <person name="Lu T."/>
            <person name="Huang Y."/>
            <person name="Zhao Q."/>
            <person name="Feng Q."/>
            <person name="Zhang L."/>
            <person name="Zhu J."/>
            <person name="Weng Q."/>
            <person name="Mu J."/>
            <person name="Lu Y."/>
            <person name="Fan D."/>
            <person name="Liu Y."/>
            <person name="Guan J."/>
            <person name="Zhang Y."/>
            <person name="Yu S."/>
            <person name="Liu X."/>
            <person name="Zhang Y."/>
            <person name="Hong G."/>
            <person name="Han B."/>
            <person name="Choisne N."/>
            <person name="Demange N."/>
            <person name="Orjeda G."/>
            <person name="Samain S."/>
            <person name="Cattolico L."/>
            <person name="Pelletier E."/>
            <person name="Couloux A."/>
            <person name="Segurens B."/>
            <person name="Wincker P."/>
            <person name="D'Hont A."/>
            <person name="Scarpelli C."/>
            <person name="Weissenbach J."/>
            <person name="Salanoubat M."/>
            <person name="Quetier F."/>
            <person name="Yu Y."/>
            <person name="Kim H.R."/>
            <person name="Rambo T."/>
            <person name="Currie J."/>
            <person name="Collura K."/>
            <person name="Luo M."/>
            <person name="Yang T."/>
            <person name="Ammiraju J.S.S."/>
            <person name="Engler F."/>
            <person name="Soderlund C."/>
            <person name="Wing R.A."/>
            <person name="Palmer L.E."/>
            <person name="de la Bastide M."/>
            <person name="Spiegel L."/>
            <person name="Nascimento L."/>
            <person name="Zutavern T."/>
            <person name="O'Shaughnessy A."/>
            <person name="Dike S."/>
            <person name="Dedhia N."/>
            <person name="Preston R."/>
            <person name="Balija V."/>
            <person name="McCombie W.R."/>
            <person name="Chow T."/>
            <person name="Chen H."/>
            <person name="Chung M."/>
            <person name="Chen C."/>
            <person name="Shaw J."/>
            <person name="Wu H."/>
            <person name="Hsiao K."/>
            <person name="Chao Y."/>
            <person name="Chu M."/>
            <person name="Cheng C."/>
            <person name="Hour A."/>
            <person name="Lee P."/>
            <person name="Lin S."/>
            <person name="Lin Y."/>
            <person name="Liou J."/>
            <person name="Liu S."/>
            <person name="Hsing Y."/>
            <person name="Raghuvanshi S."/>
            <person name="Mohanty A."/>
            <person name="Bharti A.K."/>
            <person name="Gaur A."/>
            <person name="Gupta V."/>
            <person name="Kumar D."/>
            <person name="Ravi V."/>
            <person name="Vij S."/>
            <person name="Kapur A."/>
            <person name="Khurana P."/>
            <person name="Khurana P."/>
            <person name="Khurana J.P."/>
            <person name="Tyagi A.K."/>
            <person name="Gaikwad K."/>
            <person name="Singh A."/>
            <person name="Dalal V."/>
            <person name="Srivastava S."/>
            <person name="Dixit A."/>
            <person name="Pal A.K."/>
            <person name="Ghazi I.A."/>
            <person name="Yadav M."/>
            <person name="Pandit A."/>
            <person name="Bhargava A."/>
            <person name="Sureshbabu K."/>
            <person name="Batra K."/>
            <person name="Sharma T.R."/>
            <person name="Mohapatra T."/>
            <person name="Singh N.K."/>
            <person name="Messing J."/>
            <person name="Nelson A.B."/>
            <person name="Fuks G."/>
            <person name="Kavchok S."/>
            <person name="Keizer G."/>
            <person name="Linton E."/>
            <person name="Llaca V."/>
            <person name="Song R."/>
            <person name="Tanyolac B."/>
            <person name="Young S."/>
            <person name="Ho-Il K."/>
            <person name="Hahn J.H."/>
            <person name="Sangsakoo G."/>
            <person name="Vanavichit A."/>
            <person name="de Mattos Luiz.A.T."/>
            <person name="Zimmer P.D."/>
            <person name="Malone G."/>
            <person name="Dellagostin O."/>
            <person name="de Oliveira A.C."/>
            <person name="Bevan M."/>
            <person name="Bancroft I."/>
            <person name="Minx P."/>
            <person name="Cordum H."/>
            <person name="Wilson R."/>
            <person name="Cheng Z."/>
            <person name="Jin W."/>
            <person name="Jiang J."/>
            <person name="Leong S.A."/>
            <person name="Iwama H."/>
            <person name="Gojobori T."/>
            <person name="Itoh T."/>
            <person name="Niimura Y."/>
            <person name="Fujii Y."/>
            <person name="Habara T."/>
            <person name="Sakai H."/>
            <person name="Sato Y."/>
            <person name="Wilson G."/>
            <person name="Kumar K."/>
            <person name="McCouch S."/>
            <person name="Juretic N."/>
            <person name="Hoen D."/>
            <person name="Wright S."/>
            <person name="Bruskiewich R."/>
            <person name="Bureau T."/>
            <person name="Miyao A."/>
            <person name="Hirochika H."/>
            <person name="Nishikawa T."/>
            <person name="Kadowaki K."/>
            <person name="Sugiura M."/>
            <person name="Burr B."/>
            <person name="Sasaki T."/>
        </authorList>
    </citation>
    <scope>NUCLEOTIDE SEQUENCE [LARGE SCALE GENOMIC DNA]</scope>
    <source>
        <strain evidence="3">cv. Nipponbare</strain>
    </source>
</reference>
<protein>
    <recommendedName>
        <fullName evidence="4">EF-hand domain-containing protein</fullName>
    </recommendedName>
</protein>
<evidence type="ECO:0000313" key="3">
    <source>
        <dbReference type="Proteomes" id="UP000000763"/>
    </source>
</evidence>
<reference evidence="3" key="2">
    <citation type="journal article" date="2008" name="Nucleic Acids Res.">
        <title>The rice annotation project database (RAP-DB): 2008 update.</title>
        <authorList>
            <consortium name="The rice annotation project (RAP)"/>
        </authorList>
    </citation>
    <scope>GENOME REANNOTATION</scope>
    <source>
        <strain evidence="3">cv. Nipponbare</strain>
    </source>
</reference>
<evidence type="ECO:0008006" key="4">
    <source>
        <dbReference type="Google" id="ProtNLM"/>
    </source>
</evidence>
<dbReference type="AlphaFoldDB" id="Q5KQM2"/>
<feature type="region of interest" description="Disordered" evidence="1">
    <location>
        <begin position="40"/>
        <end position="74"/>
    </location>
</feature>
<feature type="region of interest" description="Disordered" evidence="1">
    <location>
        <begin position="1"/>
        <end position="25"/>
    </location>
</feature>
<feature type="region of interest" description="Disordered" evidence="1">
    <location>
        <begin position="267"/>
        <end position="291"/>
    </location>
</feature>
<proteinExistence type="predicted"/>
<name>Q5KQM2_ORYSJ</name>
<dbReference type="EMBL" id="AC093954">
    <property type="protein sequence ID" value="AAW56854.1"/>
    <property type="molecule type" value="Genomic_DNA"/>
</dbReference>
<accession>Q5KQM2</accession>
<organism evidence="2 3">
    <name type="scientific">Oryza sativa subsp. japonica</name>
    <name type="common">Rice</name>
    <dbReference type="NCBI Taxonomy" id="39947"/>
    <lineage>
        <taxon>Eukaryota</taxon>
        <taxon>Viridiplantae</taxon>
        <taxon>Streptophyta</taxon>
        <taxon>Embryophyta</taxon>
        <taxon>Tracheophyta</taxon>
        <taxon>Spermatophyta</taxon>
        <taxon>Magnoliopsida</taxon>
        <taxon>Liliopsida</taxon>
        <taxon>Poales</taxon>
        <taxon>Poaceae</taxon>
        <taxon>BOP clade</taxon>
        <taxon>Oryzoideae</taxon>
        <taxon>Oryzeae</taxon>
        <taxon>Oryzinae</taxon>
        <taxon>Oryza</taxon>
        <taxon>Oryza sativa</taxon>
    </lineage>
</organism>
<gene>
    <name evidence="2" type="primary">OJ1097_A12.4</name>
</gene>
<evidence type="ECO:0000256" key="1">
    <source>
        <dbReference type="SAM" id="MobiDB-lite"/>
    </source>
</evidence>